<dbReference type="Gene3D" id="1.10.1740.10">
    <property type="match status" value="1"/>
</dbReference>
<accession>A0A4Q1DDB0</accession>
<keyword evidence="8" id="KW-1185">Reference proteome</keyword>
<dbReference type="OrthoDB" id="656273at2"/>
<dbReference type="Pfam" id="PF04542">
    <property type="entry name" value="Sigma70_r2"/>
    <property type="match status" value="1"/>
</dbReference>
<dbReference type="GO" id="GO:0006352">
    <property type="term" value="P:DNA-templated transcription initiation"/>
    <property type="evidence" value="ECO:0007669"/>
    <property type="project" value="InterPro"/>
</dbReference>
<reference evidence="7 8" key="1">
    <citation type="submission" date="2019-01" db="EMBL/GenBank/DDBJ databases">
        <title>Filimonas sp. strain TTM-71.</title>
        <authorList>
            <person name="Chen W.-M."/>
        </authorList>
    </citation>
    <scope>NUCLEOTIDE SEQUENCE [LARGE SCALE GENOMIC DNA]</scope>
    <source>
        <strain evidence="7 8">TTM-71</strain>
    </source>
</reference>
<dbReference type="GO" id="GO:0003677">
    <property type="term" value="F:DNA binding"/>
    <property type="evidence" value="ECO:0007669"/>
    <property type="project" value="InterPro"/>
</dbReference>
<protein>
    <submittedName>
        <fullName evidence="7">Sigma-70 family RNA polymerase sigma factor</fullName>
    </submittedName>
</protein>
<feature type="domain" description="RNA polymerase sigma-70 region 2" evidence="5">
    <location>
        <begin position="58"/>
        <end position="125"/>
    </location>
</feature>
<dbReference type="Proteomes" id="UP000290545">
    <property type="component" value="Unassembled WGS sequence"/>
</dbReference>
<evidence type="ECO:0000256" key="1">
    <source>
        <dbReference type="ARBA" id="ARBA00010641"/>
    </source>
</evidence>
<proteinExistence type="inferred from homology"/>
<dbReference type="SUPFAM" id="SSF88659">
    <property type="entry name" value="Sigma3 and sigma4 domains of RNA polymerase sigma factors"/>
    <property type="match status" value="1"/>
</dbReference>
<feature type="domain" description="RNA polymerase sigma factor 70 region 4 type 2" evidence="6">
    <location>
        <begin position="157"/>
        <end position="206"/>
    </location>
</feature>
<gene>
    <name evidence="7" type="ORF">ESB13_09285</name>
</gene>
<evidence type="ECO:0000256" key="3">
    <source>
        <dbReference type="ARBA" id="ARBA00023082"/>
    </source>
</evidence>
<dbReference type="InterPro" id="IPR013325">
    <property type="entry name" value="RNA_pol_sigma_r2"/>
</dbReference>
<dbReference type="EMBL" id="SDHZ01000001">
    <property type="protein sequence ID" value="RXK86958.1"/>
    <property type="molecule type" value="Genomic_DNA"/>
</dbReference>
<dbReference type="GO" id="GO:0016987">
    <property type="term" value="F:sigma factor activity"/>
    <property type="evidence" value="ECO:0007669"/>
    <property type="project" value="UniProtKB-KW"/>
</dbReference>
<dbReference type="InterPro" id="IPR036388">
    <property type="entry name" value="WH-like_DNA-bd_sf"/>
</dbReference>
<dbReference type="InterPro" id="IPR014284">
    <property type="entry name" value="RNA_pol_sigma-70_dom"/>
</dbReference>
<dbReference type="SUPFAM" id="SSF88946">
    <property type="entry name" value="Sigma2 domain of RNA polymerase sigma factors"/>
    <property type="match status" value="1"/>
</dbReference>
<dbReference type="InterPro" id="IPR039425">
    <property type="entry name" value="RNA_pol_sigma-70-like"/>
</dbReference>
<dbReference type="InterPro" id="IPR013324">
    <property type="entry name" value="RNA_pol_sigma_r3/r4-like"/>
</dbReference>
<dbReference type="PANTHER" id="PTHR43133">
    <property type="entry name" value="RNA POLYMERASE ECF-TYPE SIGMA FACTO"/>
    <property type="match status" value="1"/>
</dbReference>
<dbReference type="AlphaFoldDB" id="A0A4Q1DDB0"/>
<keyword evidence="2" id="KW-0805">Transcription regulation</keyword>
<evidence type="ECO:0000256" key="4">
    <source>
        <dbReference type="ARBA" id="ARBA00023163"/>
    </source>
</evidence>
<dbReference type="NCBIfam" id="TIGR02937">
    <property type="entry name" value="sigma70-ECF"/>
    <property type="match status" value="1"/>
</dbReference>
<keyword evidence="4" id="KW-0804">Transcription</keyword>
<dbReference type="Gene3D" id="1.10.10.10">
    <property type="entry name" value="Winged helix-like DNA-binding domain superfamily/Winged helix DNA-binding domain"/>
    <property type="match status" value="1"/>
</dbReference>
<dbReference type="InterPro" id="IPR013249">
    <property type="entry name" value="RNA_pol_sigma70_r4_t2"/>
</dbReference>
<comment type="similarity">
    <text evidence="1">Belongs to the sigma-70 factor family. ECF subfamily.</text>
</comment>
<dbReference type="PANTHER" id="PTHR43133:SF46">
    <property type="entry name" value="RNA POLYMERASE SIGMA-70 FACTOR ECF SUBFAMILY"/>
    <property type="match status" value="1"/>
</dbReference>
<name>A0A4Q1DDB0_9BACT</name>
<dbReference type="InterPro" id="IPR007627">
    <property type="entry name" value="RNA_pol_sigma70_r2"/>
</dbReference>
<evidence type="ECO:0000259" key="6">
    <source>
        <dbReference type="Pfam" id="PF08281"/>
    </source>
</evidence>
<sequence length="227" mass="26183">MFLYRLFRSVNGAGSCILFRNQYYCKNNNPGLSDSYSISEQEFLDRLFQKEGAALQMLFETYFPVLCHFAGGFLPDVSLAKDIVQETFIKLWHSNRRFDTLAGLKSFLFTVTKNACLNWIRDNKRLEDRHRNAQGLVPDEEDGTFNNIVLAESIALIYNEVRTMSPKMQEIFFLSYEQGLTVSEIAVQLNMNVKAVKKQKYKSLVALRTKFAQDPKLLLLLLPLITK</sequence>
<evidence type="ECO:0000259" key="5">
    <source>
        <dbReference type="Pfam" id="PF04542"/>
    </source>
</evidence>
<evidence type="ECO:0000313" key="8">
    <source>
        <dbReference type="Proteomes" id="UP000290545"/>
    </source>
</evidence>
<evidence type="ECO:0000256" key="2">
    <source>
        <dbReference type="ARBA" id="ARBA00023015"/>
    </source>
</evidence>
<comment type="caution">
    <text evidence="7">The sequence shown here is derived from an EMBL/GenBank/DDBJ whole genome shotgun (WGS) entry which is preliminary data.</text>
</comment>
<organism evidence="7 8">
    <name type="scientific">Filimonas effusa</name>
    <dbReference type="NCBI Taxonomy" id="2508721"/>
    <lineage>
        <taxon>Bacteria</taxon>
        <taxon>Pseudomonadati</taxon>
        <taxon>Bacteroidota</taxon>
        <taxon>Chitinophagia</taxon>
        <taxon>Chitinophagales</taxon>
        <taxon>Chitinophagaceae</taxon>
        <taxon>Filimonas</taxon>
    </lineage>
</organism>
<dbReference type="Pfam" id="PF08281">
    <property type="entry name" value="Sigma70_r4_2"/>
    <property type="match status" value="1"/>
</dbReference>
<keyword evidence="3" id="KW-0731">Sigma factor</keyword>
<evidence type="ECO:0000313" key="7">
    <source>
        <dbReference type="EMBL" id="RXK86958.1"/>
    </source>
</evidence>